<gene>
    <name evidence="2" type="ORF">ACFQZU_12275</name>
</gene>
<dbReference type="EMBL" id="JBHTHR010000368">
    <property type="protein sequence ID" value="MFD0802086.1"/>
    <property type="molecule type" value="Genomic_DNA"/>
</dbReference>
<evidence type="ECO:0000313" key="2">
    <source>
        <dbReference type="EMBL" id="MFD0802086.1"/>
    </source>
</evidence>
<proteinExistence type="predicted"/>
<keyword evidence="3" id="KW-1185">Reference proteome</keyword>
<feature type="region of interest" description="Disordered" evidence="1">
    <location>
        <begin position="1"/>
        <end position="20"/>
    </location>
</feature>
<evidence type="ECO:0000256" key="1">
    <source>
        <dbReference type="SAM" id="MobiDB-lite"/>
    </source>
</evidence>
<evidence type="ECO:0000313" key="3">
    <source>
        <dbReference type="Proteomes" id="UP001596956"/>
    </source>
</evidence>
<name>A0ABW3BGU7_9ACTN</name>
<organism evidence="2 3">
    <name type="scientific">Streptomonospora algeriensis</name>
    <dbReference type="NCBI Taxonomy" id="995084"/>
    <lineage>
        <taxon>Bacteria</taxon>
        <taxon>Bacillati</taxon>
        <taxon>Actinomycetota</taxon>
        <taxon>Actinomycetes</taxon>
        <taxon>Streptosporangiales</taxon>
        <taxon>Nocardiopsidaceae</taxon>
        <taxon>Streptomonospora</taxon>
    </lineage>
</organism>
<comment type="caution">
    <text evidence="2">The sequence shown here is derived from an EMBL/GenBank/DDBJ whole genome shotgun (WGS) entry which is preliminary data.</text>
</comment>
<dbReference type="Proteomes" id="UP001596956">
    <property type="component" value="Unassembled WGS sequence"/>
</dbReference>
<accession>A0ABW3BGU7</accession>
<sequence length="60" mass="6855">RHRRCRPRYERSSMADPPPLLRNNLVEELAPGTYRVHIPATGLQHTDHRLVTAIALTGRS</sequence>
<feature type="non-terminal residue" evidence="2">
    <location>
        <position position="1"/>
    </location>
</feature>
<reference evidence="3" key="1">
    <citation type="journal article" date="2019" name="Int. J. Syst. Evol. Microbiol.">
        <title>The Global Catalogue of Microorganisms (GCM) 10K type strain sequencing project: providing services to taxonomists for standard genome sequencing and annotation.</title>
        <authorList>
            <consortium name="The Broad Institute Genomics Platform"/>
            <consortium name="The Broad Institute Genome Sequencing Center for Infectious Disease"/>
            <person name="Wu L."/>
            <person name="Ma J."/>
        </authorList>
    </citation>
    <scope>NUCLEOTIDE SEQUENCE [LARGE SCALE GENOMIC DNA]</scope>
    <source>
        <strain evidence="3">CCUG 63369</strain>
    </source>
</reference>
<protein>
    <submittedName>
        <fullName evidence="2">Uncharacterized protein</fullName>
    </submittedName>
</protein>